<protein>
    <submittedName>
        <fullName evidence="1">Zinc-binding protein</fullName>
    </submittedName>
</protein>
<proteinExistence type="predicted"/>
<dbReference type="Pfam" id="PF03884">
    <property type="entry name" value="YacG"/>
    <property type="match status" value="1"/>
</dbReference>
<evidence type="ECO:0000313" key="1">
    <source>
        <dbReference type="EMBL" id="AQQ72370.1"/>
    </source>
</evidence>
<accession>A0A1Q2MI64</accession>
<organism evidence="1 2">
    <name type="scientific">Limihaloglobus sulfuriphilus</name>
    <dbReference type="NCBI Taxonomy" id="1851148"/>
    <lineage>
        <taxon>Bacteria</taxon>
        <taxon>Pseudomonadati</taxon>
        <taxon>Planctomycetota</taxon>
        <taxon>Phycisphaerae</taxon>
        <taxon>Sedimentisphaerales</taxon>
        <taxon>Sedimentisphaeraceae</taxon>
        <taxon>Limihaloglobus</taxon>
    </lineage>
</organism>
<keyword evidence="2" id="KW-1185">Reference proteome</keyword>
<dbReference type="GO" id="GO:0008270">
    <property type="term" value="F:zinc ion binding"/>
    <property type="evidence" value="ECO:0007669"/>
    <property type="project" value="InterPro"/>
</dbReference>
<dbReference type="STRING" id="1851148.SMSP2_02753"/>
<dbReference type="AlphaFoldDB" id="A0A1Q2MI64"/>
<dbReference type="Gene3D" id="3.30.50.10">
    <property type="entry name" value="Erythroid Transcription Factor GATA-1, subunit A"/>
    <property type="match status" value="1"/>
</dbReference>
<dbReference type="InterPro" id="IPR005584">
    <property type="entry name" value="DNA_gyrase_inhibitor_YacG"/>
</dbReference>
<evidence type="ECO:0000313" key="2">
    <source>
        <dbReference type="Proteomes" id="UP000188181"/>
    </source>
</evidence>
<sequence length="62" mass="7381">MKKDSNIQKCRACGRDFQVRVEGVLNPSYPFCSDRCRFSDLNSWLETDYNIPVKERDYELED</sequence>
<dbReference type="SUPFAM" id="SSF57716">
    <property type="entry name" value="Glucocorticoid receptor-like (DNA-binding domain)"/>
    <property type="match status" value="1"/>
</dbReference>
<dbReference type="InterPro" id="IPR013088">
    <property type="entry name" value="Znf_NHR/GATA"/>
</dbReference>
<dbReference type="EMBL" id="CP019646">
    <property type="protein sequence ID" value="AQQ72370.1"/>
    <property type="molecule type" value="Genomic_DNA"/>
</dbReference>
<dbReference type="OrthoDB" id="9809663at2"/>
<gene>
    <name evidence="1" type="ORF">SMSP2_02753</name>
</gene>
<reference evidence="2" key="1">
    <citation type="submission" date="2017-02" db="EMBL/GenBank/DDBJ databases">
        <title>Comparative genomics and description of representatives of a novel lineage of planctomycetes thriving in anoxic sediments.</title>
        <authorList>
            <person name="Spring S."/>
            <person name="Bunk B."/>
            <person name="Sproer C."/>
        </authorList>
    </citation>
    <scope>NUCLEOTIDE SEQUENCE [LARGE SCALE GENOMIC DNA]</scope>
    <source>
        <strain evidence="2">SM-Chi-D1</strain>
    </source>
</reference>
<name>A0A1Q2MI64_9BACT</name>
<dbReference type="GO" id="GO:0006355">
    <property type="term" value="P:regulation of DNA-templated transcription"/>
    <property type="evidence" value="ECO:0007669"/>
    <property type="project" value="InterPro"/>
</dbReference>
<dbReference type="KEGG" id="pbas:SMSP2_02753"/>
<dbReference type="RefSeq" id="WP_146684568.1">
    <property type="nucleotide sequence ID" value="NZ_CP019646.1"/>
</dbReference>
<dbReference type="Proteomes" id="UP000188181">
    <property type="component" value="Chromosome"/>
</dbReference>